<sequence length="96" mass="10180">MSIESLVTILVVGLVLGWLADQIVQGARFGMVGDLIIGIVGAFLGFWLLPLMGVHIGAGLTTVAINAIIGSIVLLVIGRIVHDAGTWQREHWGKHS</sequence>
<evidence type="ECO:0000256" key="1">
    <source>
        <dbReference type="ARBA" id="ARBA00004651"/>
    </source>
</evidence>
<evidence type="ECO:0000256" key="2">
    <source>
        <dbReference type="ARBA" id="ARBA00011006"/>
    </source>
</evidence>
<evidence type="ECO:0000256" key="5">
    <source>
        <dbReference type="ARBA" id="ARBA00022989"/>
    </source>
</evidence>
<feature type="transmembrane region" description="Helical" evidence="7">
    <location>
        <begin position="6"/>
        <end position="24"/>
    </location>
</feature>
<keyword evidence="4 7" id="KW-0812">Transmembrane</keyword>
<keyword evidence="6 7" id="KW-0472">Membrane</keyword>
<name>A0A2P7SL23_9HYPH</name>
<gene>
    <name evidence="8" type="ORF">C7I85_05155</name>
</gene>
<dbReference type="PANTHER" id="PTHR33884">
    <property type="entry name" value="UPF0410 PROTEIN YMGE"/>
    <property type="match status" value="1"/>
</dbReference>
<accession>A0A2P7SL23</accession>
<keyword evidence="3" id="KW-1003">Cell membrane</keyword>
<comment type="similarity">
    <text evidence="2">Belongs to the UPF0410 family.</text>
</comment>
<evidence type="ECO:0000256" key="3">
    <source>
        <dbReference type="ARBA" id="ARBA00022475"/>
    </source>
</evidence>
<dbReference type="GO" id="GO:0005886">
    <property type="term" value="C:plasma membrane"/>
    <property type="evidence" value="ECO:0007669"/>
    <property type="project" value="UniProtKB-SubCell"/>
</dbReference>
<evidence type="ECO:0000256" key="6">
    <source>
        <dbReference type="ARBA" id="ARBA00023136"/>
    </source>
</evidence>
<dbReference type="Pfam" id="PF04226">
    <property type="entry name" value="Transgly_assoc"/>
    <property type="match status" value="1"/>
</dbReference>
<dbReference type="OrthoDB" id="5296069at2"/>
<protein>
    <submittedName>
        <fullName evidence="8">GlsB/YeaQ/YmgE family stress response membrane protein</fullName>
    </submittedName>
</protein>
<organism evidence="8 9">
    <name type="scientific">Pseudaminobacter soli</name>
    <name type="common">ex Li et al. 2025</name>
    <dbReference type="NCBI Taxonomy" id="1295366"/>
    <lineage>
        <taxon>Bacteria</taxon>
        <taxon>Pseudomonadati</taxon>
        <taxon>Pseudomonadota</taxon>
        <taxon>Alphaproteobacteria</taxon>
        <taxon>Hyphomicrobiales</taxon>
        <taxon>Phyllobacteriaceae</taxon>
        <taxon>Pseudaminobacter</taxon>
    </lineage>
</organism>
<feature type="transmembrane region" description="Helical" evidence="7">
    <location>
        <begin position="31"/>
        <end position="50"/>
    </location>
</feature>
<dbReference type="AlphaFoldDB" id="A0A2P7SL23"/>
<evidence type="ECO:0000313" key="9">
    <source>
        <dbReference type="Proteomes" id="UP000240653"/>
    </source>
</evidence>
<evidence type="ECO:0000313" key="8">
    <source>
        <dbReference type="EMBL" id="PSJ63182.1"/>
    </source>
</evidence>
<evidence type="ECO:0000256" key="4">
    <source>
        <dbReference type="ARBA" id="ARBA00022692"/>
    </source>
</evidence>
<dbReference type="InterPro" id="IPR007341">
    <property type="entry name" value="Transgly_assoc"/>
</dbReference>
<dbReference type="PANTHER" id="PTHR33884:SF3">
    <property type="entry name" value="UPF0410 PROTEIN YMGE"/>
    <property type="match status" value="1"/>
</dbReference>
<proteinExistence type="inferred from homology"/>
<evidence type="ECO:0000256" key="7">
    <source>
        <dbReference type="SAM" id="Phobius"/>
    </source>
</evidence>
<comment type="subcellular location">
    <subcellularLocation>
        <location evidence="1">Cell membrane</location>
        <topology evidence="1">Multi-pass membrane protein</topology>
    </subcellularLocation>
</comment>
<dbReference type="EMBL" id="PXYL01000002">
    <property type="protein sequence ID" value="PSJ63182.1"/>
    <property type="molecule type" value="Genomic_DNA"/>
</dbReference>
<comment type="caution">
    <text evidence="8">The sequence shown here is derived from an EMBL/GenBank/DDBJ whole genome shotgun (WGS) entry which is preliminary data.</text>
</comment>
<keyword evidence="9" id="KW-1185">Reference proteome</keyword>
<feature type="transmembrane region" description="Helical" evidence="7">
    <location>
        <begin position="56"/>
        <end position="81"/>
    </location>
</feature>
<reference evidence="8 9" key="1">
    <citation type="submission" date="2018-03" db="EMBL/GenBank/DDBJ databases">
        <title>The draft genome of Mesorhizobium soli JCM 19897.</title>
        <authorList>
            <person name="Li L."/>
            <person name="Liu L."/>
            <person name="Liang L."/>
            <person name="Wang T."/>
            <person name="Zhang X."/>
        </authorList>
    </citation>
    <scope>NUCLEOTIDE SEQUENCE [LARGE SCALE GENOMIC DNA]</scope>
    <source>
        <strain evidence="8 9">JCM 19897</strain>
    </source>
</reference>
<dbReference type="Proteomes" id="UP000240653">
    <property type="component" value="Unassembled WGS sequence"/>
</dbReference>
<keyword evidence="5 7" id="KW-1133">Transmembrane helix</keyword>